<dbReference type="SUPFAM" id="SSF46785">
    <property type="entry name" value="Winged helix' DNA-binding domain"/>
    <property type="match status" value="1"/>
</dbReference>
<accession>A0A8J3UMS0</accession>
<dbReference type="Pfam" id="PF03965">
    <property type="entry name" value="Penicillinase_R"/>
    <property type="match status" value="1"/>
</dbReference>
<reference evidence="5" key="1">
    <citation type="submission" date="2021-01" db="EMBL/GenBank/DDBJ databases">
        <title>Whole genome shotgun sequence of Planotetraspora silvatica NBRC 100141.</title>
        <authorList>
            <person name="Komaki H."/>
            <person name="Tamura T."/>
        </authorList>
    </citation>
    <scope>NUCLEOTIDE SEQUENCE</scope>
    <source>
        <strain evidence="5">NBRC 100141</strain>
    </source>
</reference>
<evidence type="ECO:0008006" key="7">
    <source>
        <dbReference type="Google" id="ProtNLM"/>
    </source>
</evidence>
<keyword evidence="6" id="KW-1185">Reference proteome</keyword>
<sequence>MVANSHEPSRRRANGEREAEILAVLQEVGTPLTPGEVVEHLHDELTYSTVVTILTRLHTKQLLTRTPRGRAYAYSPVADEPGLAARRMRGVLDERPDREAVLTRFVDGLSSADEELLRHLLGPEQDLDR</sequence>
<proteinExistence type="inferred from homology"/>
<evidence type="ECO:0000313" key="6">
    <source>
        <dbReference type="Proteomes" id="UP000644610"/>
    </source>
</evidence>
<dbReference type="InterPro" id="IPR005650">
    <property type="entry name" value="BlaI_family"/>
</dbReference>
<dbReference type="InterPro" id="IPR036390">
    <property type="entry name" value="WH_DNA-bd_sf"/>
</dbReference>
<keyword evidence="2" id="KW-0805">Transcription regulation</keyword>
<organism evidence="5 6">
    <name type="scientific">Planotetraspora silvatica</name>
    <dbReference type="NCBI Taxonomy" id="234614"/>
    <lineage>
        <taxon>Bacteria</taxon>
        <taxon>Bacillati</taxon>
        <taxon>Actinomycetota</taxon>
        <taxon>Actinomycetes</taxon>
        <taxon>Streptosporangiales</taxon>
        <taxon>Streptosporangiaceae</taxon>
        <taxon>Planotetraspora</taxon>
    </lineage>
</organism>
<comment type="caution">
    <text evidence="5">The sequence shown here is derived from an EMBL/GenBank/DDBJ whole genome shotgun (WGS) entry which is preliminary data.</text>
</comment>
<dbReference type="InterPro" id="IPR036388">
    <property type="entry name" value="WH-like_DNA-bd_sf"/>
</dbReference>
<dbReference type="EMBL" id="BOOQ01000019">
    <property type="protein sequence ID" value="GII46587.1"/>
    <property type="molecule type" value="Genomic_DNA"/>
</dbReference>
<name>A0A8J3UMS0_9ACTN</name>
<dbReference type="Proteomes" id="UP000644610">
    <property type="component" value="Unassembled WGS sequence"/>
</dbReference>
<dbReference type="RefSeq" id="WP_239094899.1">
    <property type="nucleotide sequence ID" value="NZ_BAAAKY010000014.1"/>
</dbReference>
<evidence type="ECO:0000256" key="1">
    <source>
        <dbReference type="ARBA" id="ARBA00011046"/>
    </source>
</evidence>
<keyword evidence="3" id="KW-0238">DNA-binding</keyword>
<dbReference type="Gene3D" id="1.10.10.10">
    <property type="entry name" value="Winged helix-like DNA-binding domain superfamily/Winged helix DNA-binding domain"/>
    <property type="match status" value="1"/>
</dbReference>
<evidence type="ECO:0000256" key="3">
    <source>
        <dbReference type="ARBA" id="ARBA00023125"/>
    </source>
</evidence>
<keyword evidence="4" id="KW-0804">Transcription</keyword>
<dbReference type="GO" id="GO:0003677">
    <property type="term" value="F:DNA binding"/>
    <property type="evidence" value="ECO:0007669"/>
    <property type="project" value="UniProtKB-KW"/>
</dbReference>
<gene>
    <name evidence="5" type="ORF">Psi02_30110</name>
</gene>
<dbReference type="AlphaFoldDB" id="A0A8J3UMS0"/>
<protein>
    <recommendedName>
        <fullName evidence="7">BlaI/MecI/CopY family transcriptional regulator</fullName>
    </recommendedName>
</protein>
<dbReference type="GO" id="GO:0045892">
    <property type="term" value="P:negative regulation of DNA-templated transcription"/>
    <property type="evidence" value="ECO:0007669"/>
    <property type="project" value="InterPro"/>
</dbReference>
<evidence type="ECO:0000313" key="5">
    <source>
        <dbReference type="EMBL" id="GII46587.1"/>
    </source>
</evidence>
<evidence type="ECO:0000256" key="2">
    <source>
        <dbReference type="ARBA" id="ARBA00023015"/>
    </source>
</evidence>
<comment type="similarity">
    <text evidence="1">Belongs to the BlaI transcriptional regulatory family.</text>
</comment>
<evidence type="ECO:0000256" key="4">
    <source>
        <dbReference type="ARBA" id="ARBA00023163"/>
    </source>
</evidence>